<dbReference type="SUPFAM" id="SSF55166">
    <property type="entry name" value="Hedgehog/DD-peptidase"/>
    <property type="match status" value="1"/>
</dbReference>
<dbReference type="InterPro" id="IPR003709">
    <property type="entry name" value="VanY-like_core_dom"/>
</dbReference>
<dbReference type="GO" id="GO:0006508">
    <property type="term" value="P:proteolysis"/>
    <property type="evidence" value="ECO:0007669"/>
    <property type="project" value="InterPro"/>
</dbReference>
<sequence length="268" mass="30933">MFRLRIFMYKVLVFIVFFICISCGDPSVQSQPQQIENLYLGVEKESYLTGKFNSLNILSEVQPDDTSKDHYLRPEVKKAFLKMITAFEESKPSAYKQHIFLVSSFRNFSHQKGIWESKYTGKKVMREPIKDKTPEEIISLILEFSSAPGTSRHHWGTDFDINALENSYFENSGKGKVLYDWMKENASRFGFCQPYNELAKRGGKGYHEEKWHWSYAPISNRLQKEWVKSFREKKINLAGSFFGAAVLGDRAIDYVQSINADCAGISIP</sequence>
<evidence type="ECO:0000313" key="3">
    <source>
        <dbReference type="Proteomes" id="UP000298264"/>
    </source>
</evidence>
<dbReference type="InterPro" id="IPR052179">
    <property type="entry name" value="DD-CPase-like"/>
</dbReference>
<dbReference type="InterPro" id="IPR009045">
    <property type="entry name" value="Zn_M74/Hedgehog-like"/>
</dbReference>
<dbReference type="OrthoDB" id="9792074at2"/>
<evidence type="ECO:0000313" key="2">
    <source>
        <dbReference type="EMBL" id="TGN09725.1"/>
    </source>
</evidence>
<comment type="caution">
    <text evidence="2">The sequence shown here is derived from an EMBL/GenBank/DDBJ whole genome shotgun (WGS) entry which is preliminary data.</text>
</comment>
<keyword evidence="3" id="KW-1185">Reference proteome</keyword>
<keyword evidence="2" id="KW-0378">Hydrolase</keyword>
<keyword evidence="2" id="KW-0121">Carboxypeptidase</keyword>
<organism evidence="2 3">
    <name type="scientific">Leptospira ilyithenensis</name>
    <dbReference type="NCBI Taxonomy" id="2484901"/>
    <lineage>
        <taxon>Bacteria</taxon>
        <taxon>Pseudomonadati</taxon>
        <taxon>Spirochaetota</taxon>
        <taxon>Spirochaetia</taxon>
        <taxon>Leptospirales</taxon>
        <taxon>Leptospiraceae</taxon>
        <taxon>Leptospira</taxon>
    </lineage>
</organism>
<gene>
    <name evidence="2" type="ORF">EHS11_11610</name>
</gene>
<reference evidence="2" key="1">
    <citation type="journal article" date="2019" name="PLoS Negl. Trop. Dis.">
        <title>Revisiting the worldwide diversity of Leptospira species in the environment.</title>
        <authorList>
            <person name="Vincent A.T."/>
            <person name="Schiettekatte O."/>
            <person name="Bourhy P."/>
            <person name="Veyrier F.J."/>
            <person name="Picardeau M."/>
        </authorList>
    </citation>
    <scope>NUCLEOTIDE SEQUENCE [LARGE SCALE GENOMIC DNA]</scope>
    <source>
        <strain evidence="2">201400974</strain>
    </source>
</reference>
<name>A0A4R9LQ34_9LEPT</name>
<dbReference type="EMBL" id="RQHV01000050">
    <property type="protein sequence ID" value="TGN09725.1"/>
    <property type="molecule type" value="Genomic_DNA"/>
</dbReference>
<protein>
    <submittedName>
        <fullName evidence="2">D-alanyl-D-alanine carboxypeptidase family protein</fullName>
    </submittedName>
</protein>
<dbReference type="Pfam" id="PF02557">
    <property type="entry name" value="VanY"/>
    <property type="match status" value="1"/>
</dbReference>
<dbReference type="CDD" id="cd14847">
    <property type="entry name" value="DD-carboxypeptidase_like"/>
    <property type="match status" value="1"/>
</dbReference>
<dbReference type="PANTHER" id="PTHR34385:SF1">
    <property type="entry name" value="PEPTIDOGLYCAN L-ALANYL-D-GLUTAMATE ENDOPEPTIDASE CWLK"/>
    <property type="match status" value="1"/>
</dbReference>
<proteinExistence type="predicted"/>
<keyword evidence="2" id="KW-0645">Protease</keyword>
<dbReference type="Gene3D" id="3.30.1380.10">
    <property type="match status" value="1"/>
</dbReference>
<dbReference type="Proteomes" id="UP000298264">
    <property type="component" value="Unassembled WGS sequence"/>
</dbReference>
<evidence type="ECO:0000259" key="1">
    <source>
        <dbReference type="Pfam" id="PF02557"/>
    </source>
</evidence>
<dbReference type="PANTHER" id="PTHR34385">
    <property type="entry name" value="D-ALANYL-D-ALANINE CARBOXYPEPTIDASE"/>
    <property type="match status" value="1"/>
</dbReference>
<dbReference type="GO" id="GO:0004180">
    <property type="term" value="F:carboxypeptidase activity"/>
    <property type="evidence" value="ECO:0007669"/>
    <property type="project" value="UniProtKB-KW"/>
</dbReference>
<feature type="domain" description="D-alanyl-D-alanine carboxypeptidase-like core" evidence="1">
    <location>
        <begin position="70"/>
        <end position="217"/>
    </location>
</feature>
<accession>A0A4R9LQ34</accession>
<dbReference type="AlphaFoldDB" id="A0A4R9LQ34"/>